<evidence type="ECO:0000313" key="1">
    <source>
        <dbReference type="EMBL" id="OAD20481.1"/>
    </source>
</evidence>
<sequence>MRSSLAIYIYRAAIDLLFFLSKCFLSKNRISLAKMLKLRILSRCSTQRCTHHDKKLEHRVKAILT</sequence>
<reference evidence="1 2" key="1">
    <citation type="submission" date="2016-05" db="EMBL/GenBank/DDBJ databases">
        <title>Single-cell genome of chain-forming Candidatus Thiomargarita nelsonii and comparison to other large sulfur-oxidizing bacteria.</title>
        <authorList>
            <person name="Winkel M."/>
            <person name="Salman V."/>
            <person name="Woyke T."/>
            <person name="Schulz-Vogt H."/>
            <person name="Richter M."/>
            <person name="Flood B."/>
            <person name="Bailey J."/>
            <person name="Amann R."/>
            <person name="Mussmann M."/>
        </authorList>
    </citation>
    <scope>NUCLEOTIDE SEQUENCE [LARGE SCALE GENOMIC DNA]</scope>
    <source>
        <strain evidence="1 2">THI036</strain>
    </source>
</reference>
<proteinExistence type="predicted"/>
<name>A0A176RXH3_9GAMM</name>
<gene>
    <name evidence="1" type="ORF">THIOM_003814</name>
</gene>
<comment type="caution">
    <text evidence="1">The sequence shown here is derived from an EMBL/GenBank/DDBJ whole genome shotgun (WGS) entry which is preliminary data.</text>
</comment>
<accession>A0A176RXH3</accession>
<keyword evidence="2" id="KW-1185">Reference proteome</keyword>
<dbReference type="Proteomes" id="UP000076962">
    <property type="component" value="Unassembled WGS sequence"/>
</dbReference>
<dbReference type="AlphaFoldDB" id="A0A176RXH3"/>
<protein>
    <submittedName>
        <fullName evidence="1">Uncharacterized protein</fullName>
    </submittedName>
</protein>
<evidence type="ECO:0000313" key="2">
    <source>
        <dbReference type="Proteomes" id="UP000076962"/>
    </source>
</evidence>
<dbReference type="EMBL" id="LUTY01002342">
    <property type="protein sequence ID" value="OAD20481.1"/>
    <property type="molecule type" value="Genomic_DNA"/>
</dbReference>
<organism evidence="1 2">
    <name type="scientific">Candidatus Thiomargarita nelsonii</name>
    <dbReference type="NCBI Taxonomy" id="1003181"/>
    <lineage>
        <taxon>Bacteria</taxon>
        <taxon>Pseudomonadati</taxon>
        <taxon>Pseudomonadota</taxon>
        <taxon>Gammaproteobacteria</taxon>
        <taxon>Thiotrichales</taxon>
        <taxon>Thiotrichaceae</taxon>
        <taxon>Thiomargarita</taxon>
    </lineage>
</organism>